<reference evidence="2" key="1">
    <citation type="journal article" date="2019" name="Int. J. Syst. Evol. Microbiol.">
        <title>The Global Catalogue of Microorganisms (GCM) 10K type strain sequencing project: providing services to taxonomists for standard genome sequencing and annotation.</title>
        <authorList>
            <consortium name="The Broad Institute Genomics Platform"/>
            <consortium name="The Broad Institute Genome Sequencing Center for Infectious Disease"/>
            <person name="Wu L."/>
            <person name="Ma J."/>
        </authorList>
    </citation>
    <scope>NUCLEOTIDE SEQUENCE [LARGE SCALE GENOMIC DNA]</scope>
    <source>
        <strain evidence="2">CGMCC 1.12922</strain>
    </source>
</reference>
<sequence length="121" mass="12472">MRCLCTRSVCILALGLAGCTGGEAVLADKPPRTGVTFSPDQGGLAVDDSPLRVDFGRAPEGVIAALDRELGPGRALTLDGCGAGISRQVAWGDLVLTFSENRFVGWRQAARSAGQICGALV</sequence>
<dbReference type="PROSITE" id="PS51257">
    <property type="entry name" value="PROKAR_LIPOPROTEIN"/>
    <property type="match status" value="1"/>
</dbReference>
<name>A0ABQ1QC12_9RHOB</name>
<dbReference type="Proteomes" id="UP000617355">
    <property type="component" value="Unassembled WGS sequence"/>
</dbReference>
<dbReference type="EMBL" id="BMGI01000001">
    <property type="protein sequence ID" value="GGD21209.1"/>
    <property type="molecule type" value="Genomic_DNA"/>
</dbReference>
<gene>
    <name evidence="1" type="ORF">GCM10011358_02090</name>
</gene>
<evidence type="ECO:0000313" key="1">
    <source>
        <dbReference type="EMBL" id="GGD21209.1"/>
    </source>
</evidence>
<evidence type="ECO:0000313" key="2">
    <source>
        <dbReference type="Proteomes" id="UP000617355"/>
    </source>
</evidence>
<comment type="caution">
    <text evidence="1">The sequence shown here is derived from an EMBL/GenBank/DDBJ whole genome shotgun (WGS) entry which is preliminary data.</text>
</comment>
<accession>A0ABQ1QC12</accession>
<proteinExistence type="predicted"/>
<protein>
    <submittedName>
        <fullName evidence="1">Uncharacterized protein</fullName>
    </submittedName>
</protein>
<organism evidence="1 2">
    <name type="scientific">Sinisalibacter lacisalsi</name>
    <dbReference type="NCBI Taxonomy" id="1526570"/>
    <lineage>
        <taxon>Bacteria</taxon>
        <taxon>Pseudomonadati</taxon>
        <taxon>Pseudomonadota</taxon>
        <taxon>Alphaproteobacteria</taxon>
        <taxon>Rhodobacterales</taxon>
        <taxon>Roseobacteraceae</taxon>
        <taxon>Sinisalibacter</taxon>
    </lineage>
</organism>
<keyword evidence="2" id="KW-1185">Reference proteome</keyword>